<dbReference type="GO" id="GO:0016853">
    <property type="term" value="F:isomerase activity"/>
    <property type="evidence" value="ECO:0007669"/>
    <property type="project" value="UniProtKB-KW"/>
</dbReference>
<dbReference type="EMBL" id="WMBR01000010">
    <property type="protein sequence ID" value="MXP24301.1"/>
    <property type="molecule type" value="Genomic_DNA"/>
</dbReference>
<keyword evidence="3" id="KW-1185">Reference proteome</keyword>
<keyword evidence="2" id="KW-0670">Pyruvate</keyword>
<dbReference type="InterPro" id="IPR034660">
    <property type="entry name" value="DinB/YfiT-like"/>
</dbReference>
<dbReference type="Proteomes" id="UP000475545">
    <property type="component" value="Unassembled WGS sequence"/>
</dbReference>
<evidence type="ECO:0000259" key="1">
    <source>
        <dbReference type="Pfam" id="PF11716"/>
    </source>
</evidence>
<evidence type="ECO:0000313" key="3">
    <source>
        <dbReference type="Proteomes" id="UP000475545"/>
    </source>
</evidence>
<dbReference type="SUPFAM" id="SSF109854">
    <property type="entry name" value="DinB/YfiT-like putative metalloenzymes"/>
    <property type="match status" value="1"/>
</dbReference>
<protein>
    <submittedName>
        <fullName evidence="2">Maleylpyruvate isomerase family mycothiol-dependent enzyme</fullName>
    </submittedName>
</protein>
<keyword evidence="2" id="KW-0413">Isomerase</keyword>
<sequence length="192" mass="20428">MTTTTDNAHGSGTDLGARYRSLADGFATVLDAIPTDGWSADSPCDGWTARDVVAHVIDTQRSFFDGHGIELGQRPDLDDPAAAWHIHSTAVATRLDDPAVGDLAFDGHFGPTTIGETLLRFYGFDMVAHRWDVANAVGHDLRFTDDELTLMETAAAGFGPALYGDGVCKPGVEVAPDADRQTRLLATLGRSA</sequence>
<name>A0A6L7GYD1_9ACTN</name>
<organism evidence="2 3">
    <name type="scientific">Gordonia mangrovi</name>
    <dbReference type="NCBI Taxonomy" id="2665643"/>
    <lineage>
        <taxon>Bacteria</taxon>
        <taxon>Bacillati</taxon>
        <taxon>Actinomycetota</taxon>
        <taxon>Actinomycetes</taxon>
        <taxon>Mycobacteriales</taxon>
        <taxon>Gordoniaceae</taxon>
        <taxon>Gordonia</taxon>
    </lineage>
</organism>
<dbReference type="InterPro" id="IPR017517">
    <property type="entry name" value="Maleyloyr_isom"/>
</dbReference>
<dbReference type="Gene3D" id="1.20.120.450">
    <property type="entry name" value="dinb family like domain"/>
    <property type="match status" value="1"/>
</dbReference>
<gene>
    <name evidence="2" type="ORF">GIY30_23540</name>
</gene>
<reference evidence="2 3" key="1">
    <citation type="submission" date="2019-11" db="EMBL/GenBank/DDBJ databases">
        <title>Gordonia sp. nov., a novel actinobacterium isolated from mangrove soil in Hainan.</title>
        <authorList>
            <person name="Huang X."/>
            <person name="Xie Y."/>
            <person name="Chu X."/>
            <person name="Xiao K."/>
        </authorList>
    </citation>
    <scope>NUCLEOTIDE SEQUENCE [LARGE SCALE GENOMIC DNA]</scope>
    <source>
        <strain evidence="2 3">HNM0687</strain>
    </source>
</reference>
<accession>A0A6L7GYD1</accession>
<comment type="caution">
    <text evidence="2">The sequence shown here is derived from an EMBL/GenBank/DDBJ whole genome shotgun (WGS) entry which is preliminary data.</text>
</comment>
<dbReference type="GO" id="GO:0046872">
    <property type="term" value="F:metal ion binding"/>
    <property type="evidence" value="ECO:0007669"/>
    <property type="project" value="InterPro"/>
</dbReference>
<dbReference type="InterPro" id="IPR024344">
    <property type="entry name" value="MDMPI_metal-binding"/>
</dbReference>
<feature type="domain" description="Mycothiol-dependent maleylpyruvate isomerase metal-binding" evidence="1">
    <location>
        <begin position="20"/>
        <end position="134"/>
    </location>
</feature>
<dbReference type="Pfam" id="PF11716">
    <property type="entry name" value="MDMPI_N"/>
    <property type="match status" value="1"/>
</dbReference>
<dbReference type="NCBIfam" id="TIGR03083">
    <property type="entry name" value="maleylpyruvate isomerase family mycothiol-dependent enzyme"/>
    <property type="match status" value="1"/>
</dbReference>
<dbReference type="AlphaFoldDB" id="A0A6L7GYD1"/>
<proteinExistence type="predicted"/>
<dbReference type="RefSeq" id="WP_160904496.1">
    <property type="nucleotide sequence ID" value="NZ_CP102850.1"/>
</dbReference>
<evidence type="ECO:0000313" key="2">
    <source>
        <dbReference type="EMBL" id="MXP24301.1"/>
    </source>
</evidence>